<evidence type="ECO:0000256" key="1">
    <source>
        <dbReference type="ARBA" id="ARBA00023015"/>
    </source>
</evidence>
<reference evidence="5 6" key="1">
    <citation type="submission" date="2019-03" db="EMBL/GenBank/DDBJ databases">
        <title>Genomic Encyclopedia of Type Strains, Phase IV (KMG-IV): sequencing the most valuable type-strain genomes for metagenomic binning, comparative biology and taxonomic classification.</title>
        <authorList>
            <person name="Goeker M."/>
        </authorList>
    </citation>
    <scope>NUCLEOTIDE SEQUENCE [LARGE SCALE GENOMIC DNA]</scope>
    <source>
        <strain evidence="5 6">DSM 103792</strain>
    </source>
</reference>
<dbReference type="SUPFAM" id="SSF46689">
    <property type="entry name" value="Homeodomain-like"/>
    <property type="match status" value="1"/>
</dbReference>
<dbReference type="EMBL" id="SNYM01000002">
    <property type="protein sequence ID" value="TDQ50385.1"/>
    <property type="molecule type" value="Genomic_DNA"/>
</dbReference>
<keyword evidence="6" id="KW-1185">Reference proteome</keyword>
<comment type="caution">
    <text evidence="5">The sequence shown here is derived from an EMBL/GenBank/DDBJ whole genome shotgun (WGS) entry which is preliminary data.</text>
</comment>
<dbReference type="RefSeq" id="WP_162848142.1">
    <property type="nucleotide sequence ID" value="NZ_CP037953.1"/>
</dbReference>
<dbReference type="PANTHER" id="PTHR47894">
    <property type="entry name" value="HTH-TYPE TRANSCRIPTIONAL REGULATOR GADX"/>
    <property type="match status" value="1"/>
</dbReference>
<dbReference type="GO" id="GO:0003700">
    <property type="term" value="F:DNA-binding transcription factor activity"/>
    <property type="evidence" value="ECO:0007669"/>
    <property type="project" value="InterPro"/>
</dbReference>
<dbReference type="PANTHER" id="PTHR47894:SF1">
    <property type="entry name" value="HTH-TYPE TRANSCRIPTIONAL REGULATOR VQSM"/>
    <property type="match status" value="1"/>
</dbReference>
<dbReference type="InterPro" id="IPR018060">
    <property type="entry name" value="HTH_AraC"/>
</dbReference>
<evidence type="ECO:0000259" key="4">
    <source>
        <dbReference type="PROSITE" id="PS01124"/>
    </source>
</evidence>
<evidence type="ECO:0000313" key="6">
    <source>
        <dbReference type="Proteomes" id="UP000295375"/>
    </source>
</evidence>
<gene>
    <name evidence="5" type="ORF">EV696_10266</name>
</gene>
<dbReference type="GO" id="GO:0005829">
    <property type="term" value="C:cytosol"/>
    <property type="evidence" value="ECO:0007669"/>
    <property type="project" value="TreeGrafter"/>
</dbReference>
<dbReference type="Pfam" id="PF12833">
    <property type="entry name" value="HTH_18"/>
    <property type="match status" value="1"/>
</dbReference>
<evidence type="ECO:0000256" key="3">
    <source>
        <dbReference type="ARBA" id="ARBA00023163"/>
    </source>
</evidence>
<dbReference type="Pfam" id="PF12625">
    <property type="entry name" value="Arabinose_bd"/>
    <property type="match status" value="1"/>
</dbReference>
<dbReference type="Proteomes" id="UP000295375">
    <property type="component" value="Unassembled WGS sequence"/>
</dbReference>
<dbReference type="InterPro" id="IPR032687">
    <property type="entry name" value="AraC-type_N"/>
</dbReference>
<evidence type="ECO:0000256" key="2">
    <source>
        <dbReference type="ARBA" id="ARBA00023125"/>
    </source>
</evidence>
<feature type="domain" description="HTH araC/xylS-type" evidence="4">
    <location>
        <begin position="233"/>
        <end position="331"/>
    </location>
</feature>
<accession>A0A4R6UXS9</accession>
<proteinExistence type="predicted"/>
<sequence length="332" mass="37997">MSGRVAWKYASAALECAESFGIEHAKLINAASLRLAQMDDEGEISVVQYRKLLQTAVQLSGDMRFGLQLGQTFTLGHYAHYGLLLMSSRHLGDAMHQVMRFESLAHELGHSSLIVDGERARYVWARSEFVADVDPILSESVFAGIAHFVRWLLQAEVTADQISFEHAAINAESDYQQVFNCPVQFNAGENSIHFAAKLLLQPIRHADPQWQAVLVEQAERRLQERAQQHHYSAQVMHHLEDMLALGHAELEHVAQKMCVSERSLQRHLQSENTSFQRVLEETRKRLAQRWLKETKLPLTEIAFLLAYQEQSSFTNAFKNWFGMTPSQWRKQQ</sequence>
<dbReference type="GO" id="GO:0000976">
    <property type="term" value="F:transcription cis-regulatory region binding"/>
    <property type="evidence" value="ECO:0007669"/>
    <property type="project" value="TreeGrafter"/>
</dbReference>
<keyword evidence="1" id="KW-0805">Transcription regulation</keyword>
<keyword evidence="3" id="KW-0804">Transcription</keyword>
<name>A0A4R6UXS9_9GAMM</name>
<organism evidence="5 6">
    <name type="scientific">Permianibacter aggregans</name>
    <dbReference type="NCBI Taxonomy" id="1510150"/>
    <lineage>
        <taxon>Bacteria</taxon>
        <taxon>Pseudomonadati</taxon>
        <taxon>Pseudomonadota</taxon>
        <taxon>Gammaproteobacteria</taxon>
        <taxon>Pseudomonadales</taxon>
        <taxon>Pseudomonadaceae</taxon>
        <taxon>Permianibacter</taxon>
    </lineage>
</organism>
<evidence type="ECO:0000313" key="5">
    <source>
        <dbReference type="EMBL" id="TDQ50385.1"/>
    </source>
</evidence>
<dbReference type="PRINTS" id="PR00032">
    <property type="entry name" value="HTHARAC"/>
</dbReference>
<dbReference type="SMART" id="SM00342">
    <property type="entry name" value="HTH_ARAC"/>
    <property type="match status" value="1"/>
</dbReference>
<dbReference type="AlphaFoldDB" id="A0A4R6UXS9"/>
<keyword evidence="2" id="KW-0238">DNA-binding</keyword>
<dbReference type="InterPro" id="IPR020449">
    <property type="entry name" value="Tscrpt_reg_AraC-type_HTH"/>
</dbReference>
<dbReference type="InterPro" id="IPR009057">
    <property type="entry name" value="Homeodomain-like_sf"/>
</dbReference>
<dbReference type="PROSITE" id="PS01124">
    <property type="entry name" value="HTH_ARAC_FAMILY_2"/>
    <property type="match status" value="1"/>
</dbReference>
<dbReference type="Gene3D" id="1.10.10.60">
    <property type="entry name" value="Homeodomain-like"/>
    <property type="match status" value="1"/>
</dbReference>
<protein>
    <submittedName>
        <fullName evidence="5">AraC family transcriptional regulator</fullName>
    </submittedName>
</protein>